<name>A0A0S7WIN4_UNCT6</name>
<evidence type="ECO:0000256" key="3">
    <source>
        <dbReference type="ARBA" id="ARBA00023014"/>
    </source>
</evidence>
<sequence length="222" mass="24635">MDKYSSQLKELSFRRGAALFGVASIEALKGRFDLGAGVLKDLTRGISVAVRLSDSILDEIVDAPTKLYYHHYRQVNLLLDRIALELSLFIQREGYRSVPIPASQIVDWPSQRGHLSHKLVAREAGLGWIGRNNLLVNPSFGAKIRLVTVLTDLPLPVTDPVNGDCGECRACVPVCPAGAIDEDPERFDHIKCYEKLREFQRSGLVGQYICGVCVKACNGRLW</sequence>
<feature type="domain" description="4Fe-4S ferredoxin-type" evidence="4">
    <location>
        <begin position="154"/>
        <end position="185"/>
    </location>
</feature>
<comment type="caution">
    <text evidence="5">The sequence shown here is derived from an EMBL/GenBank/DDBJ whole genome shotgun (WGS) entry which is preliminary data.</text>
</comment>
<dbReference type="InterPro" id="IPR017896">
    <property type="entry name" value="4Fe4S_Fe-S-bd"/>
</dbReference>
<protein>
    <recommendedName>
        <fullName evidence="4">4Fe-4S ferredoxin-type domain-containing protein</fullName>
    </recommendedName>
</protein>
<dbReference type="GO" id="GO:0046872">
    <property type="term" value="F:metal ion binding"/>
    <property type="evidence" value="ECO:0007669"/>
    <property type="project" value="UniProtKB-KW"/>
</dbReference>
<evidence type="ECO:0000313" key="5">
    <source>
        <dbReference type="EMBL" id="KPJ50039.1"/>
    </source>
</evidence>
<reference evidence="5 6" key="1">
    <citation type="journal article" date="2015" name="Microbiome">
        <title>Genomic resolution of linkages in carbon, nitrogen, and sulfur cycling among widespread estuary sediment bacteria.</title>
        <authorList>
            <person name="Baker B.J."/>
            <person name="Lazar C.S."/>
            <person name="Teske A.P."/>
            <person name="Dick G.J."/>
        </authorList>
    </citation>
    <scope>NUCLEOTIDE SEQUENCE [LARGE SCALE GENOMIC DNA]</scope>
    <source>
        <strain evidence="5">DG_26</strain>
    </source>
</reference>
<dbReference type="InterPro" id="IPR017900">
    <property type="entry name" value="4Fe4S_Fe_S_CS"/>
</dbReference>
<dbReference type="PANTHER" id="PTHR42827">
    <property type="entry name" value="IRON-SULFUR CLUSTER-BINDING PROTEIN-RELATED"/>
    <property type="match status" value="1"/>
</dbReference>
<dbReference type="Gene3D" id="3.30.70.20">
    <property type="match status" value="1"/>
</dbReference>
<evidence type="ECO:0000313" key="6">
    <source>
        <dbReference type="Proteomes" id="UP000051124"/>
    </source>
</evidence>
<dbReference type="PANTHER" id="PTHR42827:SF1">
    <property type="entry name" value="IRON-SULFUR CLUSTER-BINDING PROTEIN"/>
    <property type="match status" value="1"/>
</dbReference>
<evidence type="ECO:0000259" key="4">
    <source>
        <dbReference type="PROSITE" id="PS51379"/>
    </source>
</evidence>
<gene>
    <name evidence="5" type="ORF">AMJ40_04040</name>
</gene>
<dbReference type="GO" id="GO:0051536">
    <property type="term" value="F:iron-sulfur cluster binding"/>
    <property type="evidence" value="ECO:0007669"/>
    <property type="project" value="UniProtKB-KW"/>
</dbReference>
<keyword evidence="3" id="KW-0411">Iron-sulfur</keyword>
<keyword evidence="2" id="KW-0408">Iron</keyword>
<dbReference type="PROSITE" id="PS51379">
    <property type="entry name" value="4FE4S_FER_2"/>
    <property type="match status" value="1"/>
</dbReference>
<evidence type="ECO:0000256" key="2">
    <source>
        <dbReference type="ARBA" id="ARBA00023004"/>
    </source>
</evidence>
<dbReference type="PROSITE" id="PS00198">
    <property type="entry name" value="4FE4S_FER_1"/>
    <property type="match status" value="1"/>
</dbReference>
<accession>A0A0S7WIN4</accession>
<keyword evidence="1" id="KW-0479">Metal-binding</keyword>
<dbReference type="AlphaFoldDB" id="A0A0S7WIN4"/>
<dbReference type="SUPFAM" id="SSF54862">
    <property type="entry name" value="4Fe-4S ferredoxins"/>
    <property type="match status" value="1"/>
</dbReference>
<proteinExistence type="predicted"/>
<dbReference type="Proteomes" id="UP000051124">
    <property type="component" value="Unassembled WGS sequence"/>
</dbReference>
<dbReference type="EMBL" id="LIZT01000032">
    <property type="protein sequence ID" value="KPJ50039.1"/>
    <property type="molecule type" value="Genomic_DNA"/>
</dbReference>
<evidence type="ECO:0000256" key="1">
    <source>
        <dbReference type="ARBA" id="ARBA00022723"/>
    </source>
</evidence>
<organism evidence="5 6">
    <name type="scientific">candidate division TA06 bacterium DG_26</name>
    <dbReference type="NCBI Taxonomy" id="1703771"/>
    <lineage>
        <taxon>Bacteria</taxon>
        <taxon>Bacteria division TA06</taxon>
    </lineage>
</organism>